<dbReference type="Proteomes" id="UP000509429">
    <property type="component" value="Chromosome"/>
</dbReference>
<dbReference type="AlphaFoldDB" id="A0A6N0HNF4"/>
<accession>A0A6N0HNF4</accession>
<reference evidence="2 3" key="1">
    <citation type="submission" date="2020-05" db="EMBL/GenBank/DDBJ databases">
        <title>Horizontal transmission and recombination maintain forever young bacterial symbiont genomes.</title>
        <authorList>
            <person name="Russell S.L."/>
            <person name="Pepper-Tunick E."/>
            <person name="Svedberg J."/>
            <person name="Byrne A."/>
            <person name="Ruelas Castillo J."/>
            <person name="Vollmers C."/>
            <person name="Beinart R.A."/>
            <person name="Corbett-Detig R."/>
        </authorList>
    </citation>
    <scope>NUCLEOTIDE SEQUENCE [LARGE SCALE GENOMIC DNA]</scope>
    <source>
        <strain evidence="2">JDF_Ridge</strain>
    </source>
</reference>
<proteinExistence type="predicted"/>
<dbReference type="RefSeq" id="WP_174605293.1">
    <property type="nucleotide sequence ID" value="NZ_CP054490.1"/>
</dbReference>
<dbReference type="EMBL" id="CP054490">
    <property type="protein sequence ID" value="QKQ23853.1"/>
    <property type="molecule type" value="Genomic_DNA"/>
</dbReference>
<sequence>MAEERVHYPNTYKSDNWFLTDMTNCATPKLIIMIFVAFMNDVNVTGITNVIRIVLDANKNHWLRNSTFQTLHCQAASGYGDTEDEIDMQE</sequence>
<evidence type="ECO:0000313" key="2">
    <source>
        <dbReference type="EMBL" id="QKQ23853.1"/>
    </source>
</evidence>
<gene>
    <name evidence="2" type="ORF">HUE58_01335</name>
</gene>
<keyword evidence="1" id="KW-1133">Transmembrane helix</keyword>
<protein>
    <submittedName>
        <fullName evidence="2">Uncharacterized protein</fullName>
    </submittedName>
</protein>
<name>A0A6N0HNF4_9GAMM</name>
<dbReference type="KEGG" id="reo:HUE58_01335"/>
<evidence type="ECO:0000313" key="3">
    <source>
        <dbReference type="Proteomes" id="UP000509429"/>
    </source>
</evidence>
<keyword evidence="1" id="KW-0812">Transmembrane</keyword>
<evidence type="ECO:0000256" key="1">
    <source>
        <dbReference type="SAM" id="Phobius"/>
    </source>
</evidence>
<keyword evidence="1" id="KW-0472">Membrane</keyword>
<keyword evidence="3" id="KW-1185">Reference proteome</keyword>
<feature type="transmembrane region" description="Helical" evidence="1">
    <location>
        <begin position="30"/>
        <end position="55"/>
    </location>
</feature>
<organism evidence="2 3">
    <name type="scientific">Candidatus Ruthia endofausta</name>
    <dbReference type="NCBI Taxonomy" id="2738852"/>
    <lineage>
        <taxon>Bacteria</taxon>
        <taxon>Pseudomonadati</taxon>
        <taxon>Pseudomonadota</taxon>
        <taxon>Gammaproteobacteria</taxon>
        <taxon>Candidatus Pseudothioglobaceae</taxon>
        <taxon>Candidatus Ruthturnera</taxon>
    </lineage>
</organism>